<evidence type="ECO:0000259" key="12">
    <source>
        <dbReference type="Pfam" id="PF01425"/>
    </source>
</evidence>
<dbReference type="InterPro" id="IPR023631">
    <property type="entry name" value="Amidase_dom"/>
</dbReference>
<dbReference type="STRING" id="864069.MicloDRAFT_00050580"/>
<feature type="active site" description="Charge relay system" evidence="11">
    <location>
        <position position="106"/>
    </location>
</feature>
<dbReference type="HOGENOM" id="CLU_009600_0_3_5"/>
<dbReference type="eggNOG" id="COG0154">
    <property type="taxonomic scope" value="Bacteria"/>
</dbReference>
<keyword evidence="14" id="KW-1185">Reference proteome</keyword>
<evidence type="ECO:0000256" key="2">
    <source>
        <dbReference type="ARBA" id="ARBA00008069"/>
    </source>
</evidence>
<comment type="function">
    <text evidence="1">Hydrolyzes indole-3-acetamide (IAM) into indole-3-acetic acid (IAA).</text>
</comment>
<evidence type="ECO:0000256" key="7">
    <source>
        <dbReference type="ARBA" id="ARBA00022741"/>
    </source>
</evidence>
<dbReference type="Proteomes" id="UP000003947">
    <property type="component" value="Unassembled WGS sequence"/>
</dbReference>
<proteinExistence type="inferred from homology"/>
<dbReference type="InterPro" id="IPR004412">
    <property type="entry name" value="GatA"/>
</dbReference>
<dbReference type="HAMAP" id="MF_00120">
    <property type="entry name" value="GatA"/>
    <property type="match status" value="1"/>
</dbReference>
<evidence type="ECO:0000256" key="1">
    <source>
        <dbReference type="ARBA" id="ARBA00003871"/>
    </source>
</evidence>
<dbReference type="EC" id="6.3.5.7" evidence="4 11"/>
<dbReference type="AlphaFoldDB" id="I4YWY0"/>
<dbReference type="PANTHER" id="PTHR11895">
    <property type="entry name" value="TRANSAMIDASE"/>
    <property type="match status" value="1"/>
</dbReference>
<protein>
    <recommendedName>
        <fullName evidence="5 11">Glutamyl-tRNA(Gln) amidotransferase subunit A</fullName>
        <shortName evidence="11">Glu-ADT subunit A</shortName>
        <ecNumber evidence="4 11">6.3.5.7</ecNumber>
    </recommendedName>
</protein>
<dbReference type="InterPro" id="IPR036928">
    <property type="entry name" value="AS_sf"/>
</dbReference>
<keyword evidence="6 11" id="KW-0436">Ligase</keyword>
<name>I4YWY0_9HYPH</name>
<dbReference type="GO" id="GO:0016740">
    <property type="term" value="F:transferase activity"/>
    <property type="evidence" value="ECO:0007669"/>
    <property type="project" value="UniProtKB-KW"/>
</dbReference>
<dbReference type="InterPro" id="IPR000120">
    <property type="entry name" value="Amidase"/>
</dbReference>
<keyword evidence="9 11" id="KW-0648">Protein biosynthesis</keyword>
<gene>
    <name evidence="11" type="primary">gatA</name>
    <name evidence="13" type="ORF">MicloDRAFT_00050580</name>
</gene>
<dbReference type="InterPro" id="IPR020556">
    <property type="entry name" value="Amidase_CS"/>
</dbReference>
<feature type="domain" description="Amidase" evidence="12">
    <location>
        <begin position="54"/>
        <end position="510"/>
    </location>
</feature>
<comment type="subunit">
    <text evidence="3 11">Heterotrimer of A, B and C subunits.</text>
</comment>
<accession>I4YWY0</accession>
<evidence type="ECO:0000256" key="5">
    <source>
        <dbReference type="ARBA" id="ARBA00014428"/>
    </source>
</evidence>
<evidence type="ECO:0000313" key="14">
    <source>
        <dbReference type="Proteomes" id="UP000003947"/>
    </source>
</evidence>
<feature type="active site" description="Acyl-ester intermediate" evidence="11">
    <location>
        <position position="221"/>
    </location>
</feature>
<dbReference type="PATRIC" id="fig|864069.3.peg.5445"/>
<keyword evidence="8 11" id="KW-0067">ATP-binding</keyword>
<organism evidence="13 14">
    <name type="scientific">Microvirga lotononidis</name>
    <dbReference type="NCBI Taxonomy" id="864069"/>
    <lineage>
        <taxon>Bacteria</taxon>
        <taxon>Pseudomonadati</taxon>
        <taxon>Pseudomonadota</taxon>
        <taxon>Alphaproteobacteria</taxon>
        <taxon>Hyphomicrobiales</taxon>
        <taxon>Methylobacteriaceae</taxon>
        <taxon>Microvirga</taxon>
    </lineage>
</organism>
<dbReference type="GO" id="GO:0006412">
    <property type="term" value="P:translation"/>
    <property type="evidence" value="ECO:0007669"/>
    <property type="project" value="UniProtKB-UniRule"/>
</dbReference>
<dbReference type="PROSITE" id="PS00571">
    <property type="entry name" value="AMIDASES"/>
    <property type="match status" value="1"/>
</dbReference>
<dbReference type="GO" id="GO:0005524">
    <property type="term" value="F:ATP binding"/>
    <property type="evidence" value="ECO:0007669"/>
    <property type="project" value="UniProtKB-KW"/>
</dbReference>
<evidence type="ECO:0000256" key="4">
    <source>
        <dbReference type="ARBA" id="ARBA00012739"/>
    </source>
</evidence>
<evidence type="ECO:0000313" key="13">
    <source>
        <dbReference type="EMBL" id="EIM28472.1"/>
    </source>
</evidence>
<evidence type="ECO:0000256" key="9">
    <source>
        <dbReference type="ARBA" id="ARBA00022917"/>
    </source>
</evidence>
<dbReference type="GO" id="GO:0030956">
    <property type="term" value="C:glutamyl-tRNA(Gln) amidotransferase complex"/>
    <property type="evidence" value="ECO:0007669"/>
    <property type="project" value="InterPro"/>
</dbReference>
<comment type="similarity">
    <text evidence="2 11">Belongs to the amidase family. GatA subfamily.</text>
</comment>
<dbReference type="Gene3D" id="3.90.1300.10">
    <property type="entry name" value="Amidase signature (AS) domain"/>
    <property type="match status" value="1"/>
</dbReference>
<evidence type="ECO:0000256" key="10">
    <source>
        <dbReference type="ARBA" id="ARBA00047407"/>
    </source>
</evidence>
<keyword evidence="7 11" id="KW-0547">Nucleotide-binding</keyword>
<sequence length="532" mass="56430">MRPGDVPQNKAWMAWTSPAMTLNQRSSPVTELTHLTIAEARDGLKAKTFSATELAQAHLAAMEKARALNAYVLETPEKALTMAKASDEKLSKGEGGALEGIPLGIKDLFCTDGVTTTAGSKILGNFNPAYESTVTRNLWNDGAVMLGKLNLDEFAMGSSNETSAFGPVVSPWRREGSNVSAGAAGAIEGTHLVPGGSSGGSAAAVAAHLCLGATATDTGGSIRQPAAFTGTVGIKPTYGRVSRWGTVAFASSLDQAGPIARTVRDTAILLRSMAGPDDRDTTCVDLPVPDFEAAVSRGVKGLRIGIPKEYRIDGMSPEIEALWQQGAEWLRAAGAEIVEVSLPHTKFALPAYYIVAPAEASSNLARYDGVRYGLRENGRDIVELYEKTRAAGFGREVKRRIMIGTYVLSAGYYDAYYVRAQKLRTLIKRDFEEVYAQGVHAILTPATPSSAFGIGEKGSGDPVEMYLNDIFTVTVNMAGLPGIAVPAGLDAQGLPLGLQLIGRAFDEETLFAAGQVIEDSAGRIKLPQAWWA</sequence>
<evidence type="ECO:0000256" key="3">
    <source>
        <dbReference type="ARBA" id="ARBA00011123"/>
    </source>
</evidence>
<dbReference type="GO" id="GO:0050567">
    <property type="term" value="F:glutaminyl-tRNA synthase (glutamine-hydrolyzing) activity"/>
    <property type="evidence" value="ECO:0007669"/>
    <property type="project" value="UniProtKB-UniRule"/>
</dbReference>
<feature type="active site" description="Charge relay system" evidence="11">
    <location>
        <position position="197"/>
    </location>
</feature>
<dbReference type="PANTHER" id="PTHR11895:SF151">
    <property type="entry name" value="GLUTAMYL-TRNA(GLN) AMIDOTRANSFERASE SUBUNIT A"/>
    <property type="match status" value="1"/>
</dbReference>
<dbReference type="EMBL" id="JH660645">
    <property type="protein sequence ID" value="EIM28472.1"/>
    <property type="molecule type" value="Genomic_DNA"/>
</dbReference>
<comment type="function">
    <text evidence="11">Allows the formation of correctly charged Gln-tRNA(Gln) through the transamidation of misacylated Glu-tRNA(Gln) in organisms which lack glutaminyl-tRNA synthetase. The reaction takes place in the presence of glutamine and ATP through an activated gamma-phospho-Glu-tRNA(Gln).</text>
</comment>
<comment type="catalytic activity">
    <reaction evidence="10 11">
        <text>L-glutamyl-tRNA(Gln) + L-glutamine + ATP + H2O = L-glutaminyl-tRNA(Gln) + L-glutamate + ADP + phosphate + H(+)</text>
        <dbReference type="Rhea" id="RHEA:17521"/>
        <dbReference type="Rhea" id="RHEA-COMP:9681"/>
        <dbReference type="Rhea" id="RHEA-COMP:9684"/>
        <dbReference type="ChEBI" id="CHEBI:15377"/>
        <dbReference type="ChEBI" id="CHEBI:15378"/>
        <dbReference type="ChEBI" id="CHEBI:29985"/>
        <dbReference type="ChEBI" id="CHEBI:30616"/>
        <dbReference type="ChEBI" id="CHEBI:43474"/>
        <dbReference type="ChEBI" id="CHEBI:58359"/>
        <dbReference type="ChEBI" id="CHEBI:78520"/>
        <dbReference type="ChEBI" id="CHEBI:78521"/>
        <dbReference type="ChEBI" id="CHEBI:456216"/>
        <dbReference type="EC" id="6.3.5.7"/>
    </reaction>
</comment>
<reference evidence="13 14" key="1">
    <citation type="submission" date="2012-02" db="EMBL/GenBank/DDBJ databases">
        <title>Improved High-Quality Draft sequence of Microvirga sp. WSM3557.</title>
        <authorList>
            <consortium name="US DOE Joint Genome Institute"/>
            <person name="Lucas S."/>
            <person name="Han J."/>
            <person name="Lapidus A."/>
            <person name="Cheng J.-F."/>
            <person name="Goodwin L."/>
            <person name="Pitluck S."/>
            <person name="Peters L."/>
            <person name="Zhang X."/>
            <person name="Detter J.C."/>
            <person name="Han C."/>
            <person name="Tapia R."/>
            <person name="Land M."/>
            <person name="Hauser L."/>
            <person name="Kyrpides N."/>
            <person name="Ivanova N."/>
            <person name="Pagani I."/>
            <person name="Brau L."/>
            <person name="Yates R."/>
            <person name="O'Hara G."/>
            <person name="Rui T."/>
            <person name="Howieson J."/>
            <person name="Reeve W."/>
            <person name="Woyke T."/>
        </authorList>
    </citation>
    <scope>NUCLEOTIDE SEQUENCE [LARGE SCALE GENOMIC DNA]</scope>
    <source>
        <strain evidence="13 14">WSM3557</strain>
    </source>
</reference>
<dbReference type="SUPFAM" id="SSF75304">
    <property type="entry name" value="Amidase signature (AS) enzymes"/>
    <property type="match status" value="1"/>
</dbReference>
<dbReference type="NCBIfam" id="TIGR00132">
    <property type="entry name" value="gatA"/>
    <property type="match status" value="1"/>
</dbReference>
<evidence type="ECO:0000256" key="11">
    <source>
        <dbReference type="HAMAP-Rule" id="MF_00120"/>
    </source>
</evidence>
<evidence type="ECO:0000256" key="6">
    <source>
        <dbReference type="ARBA" id="ARBA00022598"/>
    </source>
</evidence>
<keyword evidence="13" id="KW-0808">Transferase</keyword>
<evidence type="ECO:0000256" key="8">
    <source>
        <dbReference type="ARBA" id="ARBA00022840"/>
    </source>
</evidence>
<dbReference type="Pfam" id="PF01425">
    <property type="entry name" value="Amidase"/>
    <property type="match status" value="1"/>
</dbReference>